<evidence type="ECO:0000256" key="1">
    <source>
        <dbReference type="SAM" id="MobiDB-lite"/>
    </source>
</evidence>
<dbReference type="PANTHER" id="PTHR13593:SF140">
    <property type="entry name" value="PLC-LIKE PHOSPHODIESTERASE"/>
    <property type="match status" value="1"/>
</dbReference>
<feature type="compositionally biased region" description="Low complexity" evidence="1">
    <location>
        <begin position="18"/>
        <end position="47"/>
    </location>
</feature>
<dbReference type="GO" id="GO:0008081">
    <property type="term" value="F:phosphoric diester hydrolase activity"/>
    <property type="evidence" value="ECO:0007669"/>
    <property type="project" value="InterPro"/>
</dbReference>
<dbReference type="RefSeq" id="XP_056525952.1">
    <property type="nucleotide sequence ID" value="XM_056660786.1"/>
</dbReference>
<dbReference type="GO" id="GO:0006629">
    <property type="term" value="P:lipid metabolic process"/>
    <property type="evidence" value="ECO:0007669"/>
    <property type="project" value="InterPro"/>
</dbReference>
<accession>A0A9W9LB64</accession>
<protein>
    <recommendedName>
        <fullName evidence="5">PLC-like phosphodiesterase</fullName>
    </recommendedName>
</protein>
<dbReference type="GeneID" id="81399956"/>
<organism evidence="3 4">
    <name type="scientific">Penicillium bovifimosum</name>
    <dbReference type="NCBI Taxonomy" id="126998"/>
    <lineage>
        <taxon>Eukaryota</taxon>
        <taxon>Fungi</taxon>
        <taxon>Dikarya</taxon>
        <taxon>Ascomycota</taxon>
        <taxon>Pezizomycotina</taxon>
        <taxon>Eurotiomycetes</taxon>
        <taxon>Eurotiomycetidae</taxon>
        <taxon>Eurotiales</taxon>
        <taxon>Aspergillaceae</taxon>
        <taxon>Penicillium</taxon>
    </lineage>
</organism>
<dbReference type="InterPro" id="IPR051057">
    <property type="entry name" value="PI-PLC_domain"/>
</dbReference>
<feature type="region of interest" description="Disordered" evidence="1">
    <location>
        <begin position="17"/>
        <end position="55"/>
    </location>
</feature>
<evidence type="ECO:0008006" key="5">
    <source>
        <dbReference type="Google" id="ProtNLM"/>
    </source>
</evidence>
<dbReference type="InterPro" id="IPR017946">
    <property type="entry name" value="PLC-like_Pdiesterase_TIM-brl"/>
</dbReference>
<reference evidence="3" key="1">
    <citation type="submission" date="2022-11" db="EMBL/GenBank/DDBJ databases">
        <authorList>
            <person name="Petersen C."/>
        </authorList>
    </citation>
    <scope>NUCLEOTIDE SEQUENCE</scope>
    <source>
        <strain evidence="3">IBT 22155</strain>
    </source>
</reference>
<evidence type="ECO:0000313" key="3">
    <source>
        <dbReference type="EMBL" id="KAJ5145478.1"/>
    </source>
</evidence>
<keyword evidence="4" id="KW-1185">Reference proteome</keyword>
<gene>
    <name evidence="3" type="ORF">N7515_000042</name>
</gene>
<dbReference type="Proteomes" id="UP001149079">
    <property type="component" value="Unassembled WGS sequence"/>
</dbReference>
<dbReference type="Gene3D" id="3.20.20.190">
    <property type="entry name" value="Phosphatidylinositol (PI) phosphodiesterase"/>
    <property type="match status" value="1"/>
</dbReference>
<dbReference type="OrthoDB" id="7984201at2759"/>
<evidence type="ECO:0000313" key="4">
    <source>
        <dbReference type="Proteomes" id="UP001149079"/>
    </source>
</evidence>
<dbReference type="Pfam" id="PF26146">
    <property type="entry name" value="PI-PLC_X"/>
    <property type="match status" value="1"/>
</dbReference>
<feature type="signal peptide" evidence="2">
    <location>
        <begin position="1"/>
        <end position="15"/>
    </location>
</feature>
<dbReference type="PANTHER" id="PTHR13593">
    <property type="match status" value="1"/>
</dbReference>
<proteinExistence type="predicted"/>
<dbReference type="EMBL" id="JAPQKL010000001">
    <property type="protein sequence ID" value="KAJ5145478.1"/>
    <property type="molecule type" value="Genomic_DNA"/>
</dbReference>
<sequence>MRWSTFALLAAVAVAQDTTTTTESSTTESSTTESSTTESTTVKSVTTPVAPPSGTYLEVSTTITLGDGETSVVAAPTEHNGTMPASNQTTFTTTSDSLTFLVGGGRTSVIGNGTMNATATATSTATKTPIVNTQPCNNYPEFCGRKYSNITMIAAHNSPFVRPNNLGANQALDVTQQLNDGVRMLQFQTHYVNGTIYLCHTTCDLLNAGTLEAYLSDVNKWMRKNPYDVVSFIIGNFDFVKPENFTIPIMNSGLKDLIYSPPKAPMALDDWPTLSEMILKHKRAVFFMDYEANQTSHPWLMDEFSQVWETPFSPTDLTFPCTQQRPPGLSKKDAKKRMYMANHNLNLELNLGPLNILIPNMAQLSVTNGVNGSGSLGAMAENCTGEWQRPPNFLLVDYYNYGRPNGTVFEVAAKMNNVTYNRKCCGMESGALREASVGMSMVLLVVVGVQMLMSVF</sequence>
<name>A0A9W9LB64_9EURO</name>
<reference evidence="3" key="2">
    <citation type="journal article" date="2023" name="IMA Fungus">
        <title>Comparative genomic study of the Penicillium genus elucidates a diverse pangenome and 15 lateral gene transfer events.</title>
        <authorList>
            <person name="Petersen C."/>
            <person name="Sorensen T."/>
            <person name="Nielsen M.R."/>
            <person name="Sondergaard T.E."/>
            <person name="Sorensen J.L."/>
            <person name="Fitzpatrick D.A."/>
            <person name="Frisvad J.C."/>
            <person name="Nielsen K.L."/>
        </authorList>
    </citation>
    <scope>NUCLEOTIDE SEQUENCE</scope>
    <source>
        <strain evidence="3">IBT 22155</strain>
    </source>
</reference>
<comment type="caution">
    <text evidence="3">The sequence shown here is derived from an EMBL/GenBank/DDBJ whole genome shotgun (WGS) entry which is preliminary data.</text>
</comment>
<dbReference type="SUPFAM" id="SSF51695">
    <property type="entry name" value="PLC-like phosphodiesterases"/>
    <property type="match status" value="1"/>
</dbReference>
<feature type="chain" id="PRO_5040781041" description="PLC-like phosphodiesterase" evidence="2">
    <location>
        <begin position="16"/>
        <end position="456"/>
    </location>
</feature>
<keyword evidence="2" id="KW-0732">Signal</keyword>
<evidence type="ECO:0000256" key="2">
    <source>
        <dbReference type="SAM" id="SignalP"/>
    </source>
</evidence>
<dbReference type="AlphaFoldDB" id="A0A9W9LB64"/>